<dbReference type="AlphaFoldDB" id="A0A841TRD6"/>
<evidence type="ECO:0000256" key="1">
    <source>
        <dbReference type="ARBA" id="ARBA00007572"/>
    </source>
</evidence>
<evidence type="ECO:0000256" key="2">
    <source>
        <dbReference type="ARBA" id="ARBA00022598"/>
    </source>
</evidence>
<organism evidence="4 5">
    <name type="scientific">Cohnella xylanilytica</name>
    <dbReference type="NCBI Taxonomy" id="557555"/>
    <lineage>
        <taxon>Bacteria</taxon>
        <taxon>Bacillati</taxon>
        <taxon>Bacillota</taxon>
        <taxon>Bacilli</taxon>
        <taxon>Bacillales</taxon>
        <taxon>Paenibacillaceae</taxon>
        <taxon>Cohnella</taxon>
    </lineage>
</organism>
<dbReference type="EMBL" id="JACJVR010000019">
    <property type="protein sequence ID" value="MBB6690856.1"/>
    <property type="molecule type" value="Genomic_DNA"/>
</dbReference>
<dbReference type="PANTHER" id="PTHR45674:SF4">
    <property type="entry name" value="DNA LIGASE 1"/>
    <property type="match status" value="1"/>
</dbReference>
<dbReference type="GO" id="GO:0003910">
    <property type="term" value="F:DNA ligase (ATP) activity"/>
    <property type="evidence" value="ECO:0007669"/>
    <property type="project" value="InterPro"/>
</dbReference>
<comment type="similarity">
    <text evidence="1">Belongs to the ATP-dependent DNA ligase family.</text>
</comment>
<dbReference type="CDD" id="cd07906">
    <property type="entry name" value="Adenylation_DNA_ligase_LigD_LigC"/>
    <property type="match status" value="1"/>
</dbReference>
<dbReference type="SUPFAM" id="SSF56091">
    <property type="entry name" value="DNA ligase/mRNA capping enzyme, catalytic domain"/>
    <property type="match status" value="1"/>
</dbReference>
<dbReference type="GO" id="GO:0006281">
    <property type="term" value="P:DNA repair"/>
    <property type="evidence" value="ECO:0007669"/>
    <property type="project" value="InterPro"/>
</dbReference>
<evidence type="ECO:0000259" key="3">
    <source>
        <dbReference type="PROSITE" id="PS50160"/>
    </source>
</evidence>
<name>A0A841TRD6_9BACL</name>
<keyword evidence="2 4" id="KW-0436">Ligase</keyword>
<dbReference type="InterPro" id="IPR012310">
    <property type="entry name" value="DNA_ligase_ATP-dep_cent"/>
</dbReference>
<dbReference type="PROSITE" id="PS50160">
    <property type="entry name" value="DNA_LIGASE_A3"/>
    <property type="match status" value="1"/>
</dbReference>
<dbReference type="PANTHER" id="PTHR45674">
    <property type="entry name" value="DNA LIGASE 1/3 FAMILY MEMBER"/>
    <property type="match status" value="1"/>
</dbReference>
<keyword evidence="5" id="KW-1185">Reference proteome</keyword>
<comment type="caution">
    <text evidence="4">The sequence shown here is derived from an EMBL/GenBank/DDBJ whole genome shotgun (WGS) entry which is preliminary data.</text>
</comment>
<sequence>MYLPPSLPERAELPFDDERYVFEPKIDGQRLLLSLENGTVRLYSRYGRDVTGLYPELSRVPVRDGSDLVLDGEVAMLEPDTGFPRYEDLQIRFRLRKELDIREASVRRPVHYFVFDVLRYRGRDLRSLPLAERKAILAEALDDNGVFNRLAFVRGGGRDVFESIRRIGLEGMVAKRADRPYVAGRTGDWLAIPNYRFANLRISGYRKDPFGWLVERDGEAEGVLDRNIPAAYRQAFQGIAKELATGEDRNFVYVKPAIEARVRYVRRTKAGRLWEPEFLGFVV</sequence>
<evidence type="ECO:0000313" key="4">
    <source>
        <dbReference type="EMBL" id="MBB6690856.1"/>
    </source>
</evidence>
<dbReference type="Gene3D" id="3.30.1490.70">
    <property type="match status" value="1"/>
</dbReference>
<dbReference type="Pfam" id="PF01068">
    <property type="entry name" value="DNA_ligase_A_M"/>
    <property type="match status" value="1"/>
</dbReference>
<dbReference type="Proteomes" id="UP000553776">
    <property type="component" value="Unassembled WGS sequence"/>
</dbReference>
<feature type="domain" description="ATP-dependent DNA ligase family profile" evidence="3">
    <location>
        <begin position="103"/>
        <end position="233"/>
    </location>
</feature>
<gene>
    <name evidence="4" type="ORF">H7B90_05505</name>
</gene>
<dbReference type="Gene3D" id="3.30.470.30">
    <property type="entry name" value="DNA ligase/mRNA capping enzyme"/>
    <property type="match status" value="1"/>
</dbReference>
<proteinExistence type="inferred from homology"/>
<dbReference type="RefSeq" id="WP_185134858.1">
    <property type="nucleotide sequence ID" value="NZ_BORM01000044.1"/>
</dbReference>
<dbReference type="InterPro" id="IPR050191">
    <property type="entry name" value="ATP-dep_DNA_ligase"/>
</dbReference>
<evidence type="ECO:0000313" key="5">
    <source>
        <dbReference type="Proteomes" id="UP000553776"/>
    </source>
</evidence>
<dbReference type="GO" id="GO:0006310">
    <property type="term" value="P:DNA recombination"/>
    <property type="evidence" value="ECO:0007669"/>
    <property type="project" value="InterPro"/>
</dbReference>
<reference evidence="4 5" key="1">
    <citation type="submission" date="2020-08" db="EMBL/GenBank/DDBJ databases">
        <title>Cohnella phylogeny.</title>
        <authorList>
            <person name="Dunlap C."/>
        </authorList>
    </citation>
    <scope>NUCLEOTIDE SEQUENCE [LARGE SCALE GENOMIC DNA]</scope>
    <source>
        <strain evidence="4 5">DSM 25239</strain>
    </source>
</reference>
<dbReference type="GO" id="GO:0005524">
    <property type="term" value="F:ATP binding"/>
    <property type="evidence" value="ECO:0007669"/>
    <property type="project" value="InterPro"/>
</dbReference>
<protein>
    <submittedName>
        <fullName evidence="4">ATP-dependent DNA ligase</fullName>
    </submittedName>
</protein>
<accession>A0A841TRD6</accession>